<reference evidence="2 3" key="1">
    <citation type="submission" date="2022-04" db="EMBL/GenBank/DDBJ databases">
        <title>Gracilibacillus sp. isolated from saltern.</title>
        <authorList>
            <person name="Won M."/>
            <person name="Lee C.-M."/>
            <person name="Woen H.-Y."/>
            <person name="Kwon S.-W."/>
        </authorList>
    </citation>
    <scope>NUCLEOTIDE SEQUENCE [LARGE SCALE GENOMIC DNA]</scope>
    <source>
        <strain evidence="2 3">SSPM10-3</strain>
    </source>
</reference>
<keyword evidence="1" id="KW-0812">Transmembrane</keyword>
<sequence>MLNKLNLNFYYFWKTSWTTISIFWCIYFGFICLTLIMAVSLSSSITMSGINVVPATIFCLIYGLNFFKDSFPHIIKLGLDRYSFLLSILIYMIAFALAMTVISQLSSWIINGLTTVFQLENFSYISMTDLLMNGFNKGEIFLYEFFLYLLFFGLAILIGSIFFRFGQKVGFILLAIIPALMIIKPVGVQLITFIHFIAVDNPQYRFPSLIVLFVIIGLFLWLTVSKASVIDKTTSK</sequence>
<proteinExistence type="predicted"/>
<evidence type="ECO:0000313" key="3">
    <source>
        <dbReference type="Proteomes" id="UP000831537"/>
    </source>
</evidence>
<feature type="transmembrane region" description="Helical" evidence="1">
    <location>
        <begin position="170"/>
        <end position="198"/>
    </location>
</feature>
<feature type="transmembrane region" description="Helical" evidence="1">
    <location>
        <begin position="204"/>
        <end position="224"/>
    </location>
</feature>
<feature type="transmembrane region" description="Helical" evidence="1">
    <location>
        <begin position="45"/>
        <end position="67"/>
    </location>
</feature>
<organism evidence="2 3">
    <name type="scientific">Gracilibacillus salinarum</name>
    <dbReference type="NCBI Taxonomy" id="2932255"/>
    <lineage>
        <taxon>Bacteria</taxon>
        <taxon>Bacillati</taxon>
        <taxon>Bacillota</taxon>
        <taxon>Bacilli</taxon>
        <taxon>Bacillales</taxon>
        <taxon>Bacillaceae</taxon>
        <taxon>Gracilibacillus</taxon>
    </lineage>
</organism>
<name>A0ABY4GKY4_9BACI</name>
<feature type="transmembrane region" description="Helical" evidence="1">
    <location>
        <begin position="88"/>
        <end position="110"/>
    </location>
</feature>
<dbReference type="Proteomes" id="UP000831537">
    <property type="component" value="Chromosome"/>
</dbReference>
<gene>
    <name evidence="2" type="ORF">MUN87_20615</name>
</gene>
<protein>
    <recommendedName>
        <fullName evidence="4">ABC transporter permease</fullName>
    </recommendedName>
</protein>
<accession>A0ABY4GKY4</accession>
<dbReference type="RefSeq" id="WP_244743631.1">
    <property type="nucleotide sequence ID" value="NZ_CP095071.1"/>
</dbReference>
<evidence type="ECO:0000256" key="1">
    <source>
        <dbReference type="SAM" id="Phobius"/>
    </source>
</evidence>
<evidence type="ECO:0008006" key="4">
    <source>
        <dbReference type="Google" id="ProtNLM"/>
    </source>
</evidence>
<feature type="transmembrane region" description="Helical" evidence="1">
    <location>
        <begin position="21"/>
        <end position="39"/>
    </location>
</feature>
<keyword evidence="1" id="KW-1133">Transmembrane helix</keyword>
<dbReference type="EMBL" id="CP095071">
    <property type="protein sequence ID" value="UOQ85016.1"/>
    <property type="molecule type" value="Genomic_DNA"/>
</dbReference>
<evidence type="ECO:0000313" key="2">
    <source>
        <dbReference type="EMBL" id="UOQ85016.1"/>
    </source>
</evidence>
<keyword evidence="3" id="KW-1185">Reference proteome</keyword>
<feature type="transmembrane region" description="Helical" evidence="1">
    <location>
        <begin position="140"/>
        <end position="163"/>
    </location>
</feature>
<keyword evidence="1" id="KW-0472">Membrane</keyword>